<keyword evidence="2" id="KW-1185">Reference proteome</keyword>
<protein>
    <submittedName>
        <fullName evidence="1">Uncharacterized protein</fullName>
    </submittedName>
</protein>
<evidence type="ECO:0000313" key="2">
    <source>
        <dbReference type="Proteomes" id="UP000299102"/>
    </source>
</evidence>
<dbReference type="EMBL" id="BGZK01002338">
    <property type="protein sequence ID" value="GBP93106.1"/>
    <property type="molecule type" value="Genomic_DNA"/>
</dbReference>
<accession>A0A4C1ZXC6</accession>
<dbReference type="Proteomes" id="UP000299102">
    <property type="component" value="Unassembled WGS sequence"/>
</dbReference>
<organism evidence="1 2">
    <name type="scientific">Eumeta variegata</name>
    <name type="common">Bagworm moth</name>
    <name type="synonym">Eumeta japonica</name>
    <dbReference type="NCBI Taxonomy" id="151549"/>
    <lineage>
        <taxon>Eukaryota</taxon>
        <taxon>Metazoa</taxon>
        <taxon>Ecdysozoa</taxon>
        <taxon>Arthropoda</taxon>
        <taxon>Hexapoda</taxon>
        <taxon>Insecta</taxon>
        <taxon>Pterygota</taxon>
        <taxon>Neoptera</taxon>
        <taxon>Endopterygota</taxon>
        <taxon>Lepidoptera</taxon>
        <taxon>Glossata</taxon>
        <taxon>Ditrysia</taxon>
        <taxon>Tineoidea</taxon>
        <taxon>Psychidae</taxon>
        <taxon>Oiketicinae</taxon>
        <taxon>Eumeta</taxon>
    </lineage>
</organism>
<proteinExistence type="predicted"/>
<name>A0A4C1ZXC6_EUMVA</name>
<evidence type="ECO:0000313" key="1">
    <source>
        <dbReference type="EMBL" id="GBP93106.1"/>
    </source>
</evidence>
<reference evidence="1 2" key="1">
    <citation type="journal article" date="2019" name="Commun. Biol.">
        <title>The bagworm genome reveals a unique fibroin gene that provides high tensile strength.</title>
        <authorList>
            <person name="Kono N."/>
            <person name="Nakamura H."/>
            <person name="Ohtoshi R."/>
            <person name="Tomita M."/>
            <person name="Numata K."/>
            <person name="Arakawa K."/>
        </authorList>
    </citation>
    <scope>NUCLEOTIDE SEQUENCE [LARGE SCALE GENOMIC DNA]</scope>
</reference>
<dbReference type="AlphaFoldDB" id="A0A4C1ZXC6"/>
<gene>
    <name evidence="1" type="ORF">EVAR_68174_1</name>
</gene>
<comment type="caution">
    <text evidence="1">The sequence shown here is derived from an EMBL/GenBank/DDBJ whole genome shotgun (WGS) entry which is preliminary data.</text>
</comment>
<sequence>MQTTVSIECLKSARAAPLGRGPRALLAFSVVDNRASRTRHLPKRLRRCLHEHCSILFTVRYVNASSHNRRWRRAMPSRQRSASRHLAAARDNLLRFLKAITSGRELRVNDPSLSGDTGPRAISMNLNANITAERYSPSAETKRVHYEDKSK</sequence>